<protein>
    <recommendedName>
        <fullName evidence="4">Aldose epimerase</fullName>
    </recommendedName>
</protein>
<dbReference type="OrthoDB" id="7335506at2"/>
<dbReference type="InterPro" id="IPR014718">
    <property type="entry name" value="GH-type_carb-bd"/>
</dbReference>
<dbReference type="InterPro" id="IPR011013">
    <property type="entry name" value="Gal_mutarotase_sf_dom"/>
</dbReference>
<reference evidence="2 3" key="1">
    <citation type="submission" date="2017-09" db="EMBL/GenBank/DDBJ databases">
        <title>Biodiversity and function of Thalassospira species in the particle-attached aromatic-hydrocarbon-degrading consortia from the surface seawater of the South China Sea.</title>
        <authorList>
            <person name="Dong C."/>
            <person name="Liu R."/>
            <person name="Shao Z."/>
        </authorList>
    </citation>
    <scope>NUCLEOTIDE SEQUENCE [LARGE SCALE GENOMIC DNA]</scope>
    <source>
        <strain evidence="2 3">CSC1P2</strain>
    </source>
</reference>
<evidence type="ECO:0008006" key="4">
    <source>
        <dbReference type="Google" id="ProtNLM"/>
    </source>
</evidence>
<evidence type="ECO:0000256" key="1">
    <source>
        <dbReference type="SAM" id="MobiDB-lite"/>
    </source>
</evidence>
<dbReference type="Proteomes" id="UP000233597">
    <property type="component" value="Unassembled WGS sequence"/>
</dbReference>
<sequence>MRQTSGPAPASTTSPAAKNAPERWHIGNRFAELDIFATGAALHHARFHLPGGKTVTPMAEASWHETGLEGAAGHIQTIGGEWPCVPFGTTAHDKHHHGFGSDMPWQVLAQDDDSILLGITYPAGHKVKKLERRIRLLADRPAIECALNIYVNEDCVLPIGLHPIFRLPQEEDSFAIHAHQHGRVMTAPQDIAPRDSKLAAHEVASETGQVRRKDGQSSNIWRQTAQLGEEIIAIFDSEGHMRLDYVAEGFCADLRWDAKDFPNCLIWVANPGLQAISPAPHFQGIGIEPVNSYFDRNDLAPDTGLAGGVTLRADQPWSCRYEISCSLLDGLA</sequence>
<comment type="caution">
    <text evidence="2">The sequence shown here is derived from an EMBL/GenBank/DDBJ whole genome shotgun (WGS) entry which is preliminary data.</text>
</comment>
<gene>
    <name evidence="2" type="ORF">COO20_24325</name>
</gene>
<evidence type="ECO:0000313" key="2">
    <source>
        <dbReference type="EMBL" id="PKR48396.1"/>
    </source>
</evidence>
<dbReference type="RefSeq" id="WP_101271325.1">
    <property type="nucleotide sequence ID" value="NZ_NWTK01000023.1"/>
</dbReference>
<dbReference type="Gene3D" id="2.70.98.10">
    <property type="match status" value="1"/>
</dbReference>
<dbReference type="EMBL" id="NWTK01000023">
    <property type="protein sequence ID" value="PKR48396.1"/>
    <property type="molecule type" value="Genomic_DNA"/>
</dbReference>
<evidence type="ECO:0000313" key="3">
    <source>
        <dbReference type="Proteomes" id="UP000233597"/>
    </source>
</evidence>
<dbReference type="GO" id="GO:0003824">
    <property type="term" value="F:catalytic activity"/>
    <property type="evidence" value="ECO:0007669"/>
    <property type="project" value="InterPro"/>
</dbReference>
<proteinExistence type="predicted"/>
<feature type="compositionally biased region" description="Low complexity" evidence="1">
    <location>
        <begin position="1"/>
        <end position="17"/>
    </location>
</feature>
<name>A0A2N3KD28_9PROT</name>
<dbReference type="GO" id="GO:0005975">
    <property type="term" value="P:carbohydrate metabolic process"/>
    <property type="evidence" value="ECO:0007669"/>
    <property type="project" value="InterPro"/>
</dbReference>
<organism evidence="2 3">
    <name type="scientific">Thalassospira marina</name>
    <dbReference type="NCBI Taxonomy" id="2048283"/>
    <lineage>
        <taxon>Bacteria</taxon>
        <taxon>Pseudomonadati</taxon>
        <taxon>Pseudomonadota</taxon>
        <taxon>Alphaproteobacteria</taxon>
        <taxon>Rhodospirillales</taxon>
        <taxon>Thalassospiraceae</taxon>
        <taxon>Thalassospira</taxon>
    </lineage>
</organism>
<accession>A0A2N3KD28</accession>
<dbReference type="SUPFAM" id="SSF74650">
    <property type="entry name" value="Galactose mutarotase-like"/>
    <property type="match status" value="1"/>
</dbReference>
<feature type="region of interest" description="Disordered" evidence="1">
    <location>
        <begin position="1"/>
        <end position="22"/>
    </location>
</feature>
<dbReference type="AlphaFoldDB" id="A0A2N3KD28"/>
<dbReference type="GO" id="GO:0030246">
    <property type="term" value="F:carbohydrate binding"/>
    <property type="evidence" value="ECO:0007669"/>
    <property type="project" value="InterPro"/>
</dbReference>